<accession>A0A7S1B4J6</accession>
<reference evidence="1" key="1">
    <citation type="submission" date="2021-01" db="EMBL/GenBank/DDBJ databases">
        <authorList>
            <person name="Corre E."/>
            <person name="Pelletier E."/>
            <person name="Niang G."/>
            <person name="Scheremetjew M."/>
            <person name="Finn R."/>
            <person name="Kale V."/>
            <person name="Holt S."/>
            <person name="Cochrane G."/>
            <person name="Meng A."/>
            <person name="Brown T."/>
            <person name="Cohen L."/>
        </authorList>
    </citation>
    <scope>NUCLEOTIDE SEQUENCE</scope>
    <source>
        <strain evidence="1">308</strain>
    </source>
</reference>
<dbReference type="AlphaFoldDB" id="A0A7S1B4J6"/>
<proteinExistence type="predicted"/>
<protein>
    <submittedName>
        <fullName evidence="1">Uncharacterized protein</fullName>
    </submittedName>
</protein>
<evidence type="ECO:0000313" key="1">
    <source>
        <dbReference type="EMBL" id="CAD8874833.1"/>
    </source>
</evidence>
<gene>
    <name evidence="1" type="ORF">CHYS00102_LOCUS2008</name>
</gene>
<name>A0A7S1B4J6_9STRA</name>
<dbReference type="EMBL" id="HBFR01002937">
    <property type="protein sequence ID" value="CAD8874833.1"/>
    <property type="molecule type" value="Transcribed_RNA"/>
</dbReference>
<sequence>MRSLLFLIARAEVPTEIQTACQLESGRLRKPQDLLPAEGRAVRAAPVDLPKDLCDVDEGGRHAEAEGGKLRVRGVARQGRVPPKVRRELRDGGIDDLPRDRSATCPLISSDRTTKRSSGSFRSAPAAATGMGVPLCVTGL</sequence>
<organism evidence="1">
    <name type="scientific">Corethron hystrix</name>
    <dbReference type="NCBI Taxonomy" id="216773"/>
    <lineage>
        <taxon>Eukaryota</taxon>
        <taxon>Sar</taxon>
        <taxon>Stramenopiles</taxon>
        <taxon>Ochrophyta</taxon>
        <taxon>Bacillariophyta</taxon>
        <taxon>Coscinodiscophyceae</taxon>
        <taxon>Corethrophycidae</taxon>
        <taxon>Corethrales</taxon>
        <taxon>Corethraceae</taxon>
        <taxon>Corethron</taxon>
    </lineage>
</organism>